<gene>
    <name evidence="2" type="primary">recA</name>
</gene>
<feature type="region of interest" description="Disordered" evidence="1">
    <location>
        <begin position="1"/>
        <end position="27"/>
    </location>
</feature>
<protein>
    <submittedName>
        <fullName evidence="2">Recombination protein RecA</fullName>
    </submittedName>
</protein>
<feature type="non-terminal residue" evidence="2">
    <location>
        <position position="1"/>
    </location>
</feature>
<name>S6CQJ8_9BRAD</name>
<feature type="non-terminal residue" evidence="2">
    <location>
        <position position="184"/>
    </location>
</feature>
<proteinExistence type="predicted"/>
<evidence type="ECO:0000256" key="1">
    <source>
        <dbReference type="SAM" id="MobiDB-lite"/>
    </source>
</evidence>
<sequence>GCRALSDRAPVRQGFGDEARQERPFDGHRGGVFRLARARYRARHRWPAQGAHRRDLRAGILGQDHASAAHGGGSAEEGRHLRLHRRGARARSGLCAQVGGQHRRPPDFAAGHRRAGAGNLRYAGAFGRGGRDGDRFGRGARAEGRARRRDGGIAARSPGAVDEPGAAQADGLHQQVQHHGDLHQ</sequence>
<organism evidence="2">
    <name type="scientific">Bradyrhizobium sp. STM 7332</name>
    <dbReference type="NCBI Taxonomy" id="1230984"/>
    <lineage>
        <taxon>Bacteria</taxon>
        <taxon>Pseudomonadati</taxon>
        <taxon>Pseudomonadota</taxon>
        <taxon>Alphaproteobacteria</taxon>
        <taxon>Hyphomicrobiales</taxon>
        <taxon>Nitrobacteraceae</taxon>
        <taxon>Bradyrhizobium</taxon>
    </lineage>
</organism>
<accession>S6CQJ8</accession>
<evidence type="ECO:0000313" key="2">
    <source>
        <dbReference type="EMBL" id="CCM09472.1"/>
    </source>
</evidence>
<feature type="compositionally biased region" description="Basic and acidic residues" evidence="1">
    <location>
        <begin position="129"/>
        <end position="151"/>
    </location>
</feature>
<dbReference type="EMBL" id="HE983721">
    <property type="protein sequence ID" value="CCM09472.1"/>
    <property type="molecule type" value="Genomic_DNA"/>
</dbReference>
<feature type="region of interest" description="Disordered" evidence="1">
    <location>
        <begin position="122"/>
        <end position="166"/>
    </location>
</feature>
<reference evidence="2" key="1">
    <citation type="journal article" date="2013" name="PLoS ONE">
        <title>Burkholderia species are the most common and preferred nodulating symbionts of the Piptadenia group (tribe Mimoseae).</title>
        <authorList>
            <person name="Bournaud C."/>
            <person name="De Faria S.M."/>
            <person name="dos Santos M."/>
            <person name="Tisseyre P."/>
            <person name="Silva M."/>
            <person name="Gross E."/>
            <person name="James E.K."/>
            <person name="Prin Y."/>
            <person name="Moulin L."/>
        </authorList>
    </citation>
    <scope>NUCLEOTIDE SEQUENCE</scope>
    <source>
        <strain evidence="2">STM 7332</strain>
    </source>
</reference>
<dbReference type="AlphaFoldDB" id="S6CQJ8"/>